<feature type="region of interest" description="Disordered" evidence="1">
    <location>
        <begin position="18"/>
        <end position="57"/>
    </location>
</feature>
<dbReference type="EMBL" id="LUGH01000394">
    <property type="protein sequence ID" value="OBZ85459.1"/>
    <property type="molecule type" value="Genomic_DNA"/>
</dbReference>
<protein>
    <recommendedName>
        <fullName evidence="2">Myb-like domain-containing protein</fullName>
    </recommendedName>
</protein>
<reference evidence="3 4" key="1">
    <citation type="submission" date="2016-03" db="EMBL/GenBank/DDBJ databases">
        <title>Choanephora cucurbitarum.</title>
        <authorList>
            <person name="Min B."/>
            <person name="Park H."/>
            <person name="Park J.-H."/>
            <person name="Shin H.-D."/>
            <person name="Choi I.-G."/>
        </authorList>
    </citation>
    <scope>NUCLEOTIDE SEQUENCE [LARGE SCALE GENOMIC DNA]</scope>
    <source>
        <strain evidence="3 4">KUS-F28377</strain>
    </source>
</reference>
<dbReference type="Proteomes" id="UP000093000">
    <property type="component" value="Unassembled WGS sequence"/>
</dbReference>
<organism evidence="3 4">
    <name type="scientific">Choanephora cucurbitarum</name>
    <dbReference type="NCBI Taxonomy" id="101091"/>
    <lineage>
        <taxon>Eukaryota</taxon>
        <taxon>Fungi</taxon>
        <taxon>Fungi incertae sedis</taxon>
        <taxon>Mucoromycota</taxon>
        <taxon>Mucoromycotina</taxon>
        <taxon>Mucoromycetes</taxon>
        <taxon>Mucorales</taxon>
        <taxon>Mucorineae</taxon>
        <taxon>Choanephoraceae</taxon>
        <taxon>Choanephoroideae</taxon>
        <taxon>Choanephora</taxon>
    </lineage>
</organism>
<dbReference type="InterPro" id="IPR001005">
    <property type="entry name" value="SANT/Myb"/>
</dbReference>
<comment type="caution">
    <text evidence="3">The sequence shown here is derived from an EMBL/GenBank/DDBJ whole genome shotgun (WGS) entry which is preliminary data.</text>
</comment>
<dbReference type="InterPro" id="IPR009057">
    <property type="entry name" value="Homeodomain-like_sf"/>
</dbReference>
<sequence length="127" mass="14708">MWHEKDIDPVAINSFNDMRISGPASTSQDTSSNHYSTLFEPSSSQSQPARLPPPTKYDQDIRGYELWTHEDDILLLSYVLYSLRGGGWSELEARFNGRHSARLCYDRWKYLKSLLLKNLLDKPNATW</sequence>
<gene>
    <name evidence="3" type="ORF">A0J61_06500</name>
</gene>
<proteinExistence type="predicted"/>
<feature type="compositionally biased region" description="Polar residues" evidence="1">
    <location>
        <begin position="23"/>
        <end position="48"/>
    </location>
</feature>
<dbReference type="SUPFAM" id="SSF46689">
    <property type="entry name" value="Homeodomain-like"/>
    <property type="match status" value="1"/>
</dbReference>
<evidence type="ECO:0000313" key="3">
    <source>
        <dbReference type="EMBL" id="OBZ85459.1"/>
    </source>
</evidence>
<dbReference type="InParanoid" id="A0A1C7N9W5"/>
<dbReference type="OrthoDB" id="2289901at2759"/>
<dbReference type="Pfam" id="PF13921">
    <property type="entry name" value="Myb_DNA-bind_6"/>
    <property type="match status" value="1"/>
</dbReference>
<feature type="domain" description="Myb-like" evidence="2">
    <location>
        <begin position="67"/>
        <end position="112"/>
    </location>
</feature>
<evidence type="ECO:0000313" key="4">
    <source>
        <dbReference type="Proteomes" id="UP000093000"/>
    </source>
</evidence>
<dbReference type="PROSITE" id="PS50090">
    <property type="entry name" value="MYB_LIKE"/>
    <property type="match status" value="1"/>
</dbReference>
<accession>A0A1C7N9W5</accession>
<name>A0A1C7N9W5_9FUNG</name>
<dbReference type="AlphaFoldDB" id="A0A1C7N9W5"/>
<evidence type="ECO:0000256" key="1">
    <source>
        <dbReference type="SAM" id="MobiDB-lite"/>
    </source>
</evidence>
<evidence type="ECO:0000259" key="2">
    <source>
        <dbReference type="PROSITE" id="PS50090"/>
    </source>
</evidence>
<keyword evidence="4" id="KW-1185">Reference proteome</keyword>